<accession>S8DQ90</accession>
<dbReference type="HOGENOM" id="CLU_165188_0_0_1"/>
<gene>
    <name evidence="1" type="ORF">FOMPIDRAFT_1089593</name>
</gene>
<protein>
    <submittedName>
        <fullName evidence="1">Uncharacterized protein</fullName>
    </submittedName>
</protein>
<dbReference type="AlphaFoldDB" id="S8DQ90"/>
<feature type="non-terminal residue" evidence="1">
    <location>
        <position position="94"/>
    </location>
</feature>
<evidence type="ECO:0000313" key="2">
    <source>
        <dbReference type="Proteomes" id="UP000015241"/>
    </source>
</evidence>
<keyword evidence="2" id="KW-1185">Reference proteome</keyword>
<dbReference type="InParanoid" id="S8DQ90"/>
<feature type="non-terminal residue" evidence="1">
    <location>
        <position position="1"/>
    </location>
</feature>
<organism evidence="1 2">
    <name type="scientific">Fomitopsis schrenkii</name>
    <name type="common">Brown rot fungus</name>
    <dbReference type="NCBI Taxonomy" id="2126942"/>
    <lineage>
        <taxon>Eukaryota</taxon>
        <taxon>Fungi</taxon>
        <taxon>Dikarya</taxon>
        <taxon>Basidiomycota</taxon>
        <taxon>Agaricomycotina</taxon>
        <taxon>Agaricomycetes</taxon>
        <taxon>Polyporales</taxon>
        <taxon>Fomitopsis</taxon>
    </lineage>
</organism>
<dbReference type="EMBL" id="KE504280">
    <property type="protein sequence ID" value="EPS93363.1"/>
    <property type="molecule type" value="Genomic_DNA"/>
</dbReference>
<sequence>PYWFTHYDLEKEGLIVESIVPSEKRPNLLFKFACPRRDVYIISIYYEGCEKAILESQMTRANFLAMLENNQHVLNLDYVQFNLPRMFGFFDKLF</sequence>
<dbReference type="OrthoDB" id="775356at2759"/>
<dbReference type="Proteomes" id="UP000015241">
    <property type="component" value="Unassembled WGS sequence"/>
</dbReference>
<dbReference type="STRING" id="743788.S8DQ90"/>
<evidence type="ECO:0000313" key="1">
    <source>
        <dbReference type="EMBL" id="EPS93363.1"/>
    </source>
</evidence>
<name>S8DQ90_FOMSC</name>
<reference evidence="1 2" key="1">
    <citation type="journal article" date="2012" name="Science">
        <title>The Paleozoic origin of enzymatic lignin decomposition reconstructed from 31 fungal genomes.</title>
        <authorList>
            <person name="Floudas D."/>
            <person name="Binder M."/>
            <person name="Riley R."/>
            <person name="Barry K."/>
            <person name="Blanchette R.A."/>
            <person name="Henrissat B."/>
            <person name="Martinez A.T."/>
            <person name="Otillar R."/>
            <person name="Spatafora J.W."/>
            <person name="Yadav J.S."/>
            <person name="Aerts A."/>
            <person name="Benoit I."/>
            <person name="Boyd A."/>
            <person name="Carlson A."/>
            <person name="Copeland A."/>
            <person name="Coutinho P.M."/>
            <person name="de Vries R.P."/>
            <person name="Ferreira P."/>
            <person name="Findley K."/>
            <person name="Foster B."/>
            <person name="Gaskell J."/>
            <person name="Glotzer D."/>
            <person name="Gorecki P."/>
            <person name="Heitman J."/>
            <person name="Hesse C."/>
            <person name="Hori C."/>
            <person name="Igarashi K."/>
            <person name="Jurgens J.A."/>
            <person name="Kallen N."/>
            <person name="Kersten P."/>
            <person name="Kohler A."/>
            <person name="Kuees U."/>
            <person name="Kumar T.K.A."/>
            <person name="Kuo A."/>
            <person name="LaButti K."/>
            <person name="Larrondo L.F."/>
            <person name="Lindquist E."/>
            <person name="Ling A."/>
            <person name="Lombard V."/>
            <person name="Lucas S."/>
            <person name="Lundell T."/>
            <person name="Martin R."/>
            <person name="McLaughlin D.J."/>
            <person name="Morgenstern I."/>
            <person name="Morin E."/>
            <person name="Murat C."/>
            <person name="Nagy L.G."/>
            <person name="Nolan M."/>
            <person name="Ohm R.A."/>
            <person name="Patyshakuliyeva A."/>
            <person name="Rokas A."/>
            <person name="Ruiz-Duenas F.J."/>
            <person name="Sabat G."/>
            <person name="Salamov A."/>
            <person name="Samejima M."/>
            <person name="Schmutz J."/>
            <person name="Slot J.C."/>
            <person name="St John F."/>
            <person name="Stenlid J."/>
            <person name="Sun H."/>
            <person name="Sun S."/>
            <person name="Syed K."/>
            <person name="Tsang A."/>
            <person name="Wiebenga A."/>
            <person name="Young D."/>
            <person name="Pisabarro A."/>
            <person name="Eastwood D.C."/>
            <person name="Martin F."/>
            <person name="Cullen D."/>
            <person name="Grigoriev I.V."/>
            <person name="Hibbett D.S."/>
        </authorList>
    </citation>
    <scope>NUCLEOTIDE SEQUENCE</scope>
    <source>
        <strain evidence="2">FP-58527</strain>
    </source>
</reference>
<dbReference type="SUPFAM" id="SSF143885">
    <property type="entry name" value="RGC domain-like"/>
    <property type="match status" value="1"/>
</dbReference>
<proteinExistence type="predicted"/>